<dbReference type="AlphaFoldDB" id="A0A7J7LSE4"/>
<gene>
    <name evidence="1" type="ORF">GIB67_037609</name>
</gene>
<name>A0A7J7LSE4_9MAGN</name>
<dbReference type="EMBL" id="JACGCM010002050">
    <property type="protein sequence ID" value="KAF6145576.1"/>
    <property type="molecule type" value="Genomic_DNA"/>
</dbReference>
<sequence length="67" mass="7526">MDFFTKDEIGSLPGAKVSSTSSLRVSFSRSPSRLSFQDEFDDFEFSCPYDDITDLVGDINTDALQNY</sequence>
<comment type="caution">
    <text evidence="1">The sequence shown here is derived from an EMBL/GenBank/DDBJ whole genome shotgun (WGS) entry which is preliminary data.</text>
</comment>
<evidence type="ECO:0000313" key="2">
    <source>
        <dbReference type="Proteomes" id="UP000541444"/>
    </source>
</evidence>
<reference evidence="1 2" key="1">
    <citation type="journal article" date="2020" name="IScience">
        <title>Genome Sequencing of the Endangered Kingdonia uniflora (Circaeasteraceae, Ranunculales) Reveals Potential Mechanisms of Evolutionary Specialization.</title>
        <authorList>
            <person name="Sun Y."/>
            <person name="Deng T."/>
            <person name="Zhang A."/>
            <person name="Moore M.J."/>
            <person name="Landis J.B."/>
            <person name="Lin N."/>
            <person name="Zhang H."/>
            <person name="Zhang X."/>
            <person name="Huang J."/>
            <person name="Zhang X."/>
            <person name="Sun H."/>
            <person name="Wang H."/>
        </authorList>
    </citation>
    <scope>NUCLEOTIDE SEQUENCE [LARGE SCALE GENOMIC DNA]</scope>
    <source>
        <strain evidence="1">TB1705</strain>
        <tissue evidence="1">Leaf</tissue>
    </source>
</reference>
<protein>
    <submittedName>
        <fullName evidence="1">Uncharacterized protein</fullName>
    </submittedName>
</protein>
<evidence type="ECO:0000313" key="1">
    <source>
        <dbReference type="EMBL" id="KAF6145576.1"/>
    </source>
</evidence>
<keyword evidence="2" id="KW-1185">Reference proteome</keyword>
<organism evidence="1 2">
    <name type="scientific">Kingdonia uniflora</name>
    <dbReference type="NCBI Taxonomy" id="39325"/>
    <lineage>
        <taxon>Eukaryota</taxon>
        <taxon>Viridiplantae</taxon>
        <taxon>Streptophyta</taxon>
        <taxon>Embryophyta</taxon>
        <taxon>Tracheophyta</taxon>
        <taxon>Spermatophyta</taxon>
        <taxon>Magnoliopsida</taxon>
        <taxon>Ranunculales</taxon>
        <taxon>Circaeasteraceae</taxon>
        <taxon>Kingdonia</taxon>
    </lineage>
</organism>
<dbReference type="Proteomes" id="UP000541444">
    <property type="component" value="Unassembled WGS sequence"/>
</dbReference>
<proteinExistence type="predicted"/>
<accession>A0A7J7LSE4</accession>